<reference evidence="1 2" key="1">
    <citation type="journal article" date="2018" name="Mycol. Prog.">
        <title>Coniella lustricola, a new species from submerged detritus.</title>
        <authorList>
            <person name="Raudabaugh D.B."/>
            <person name="Iturriaga T."/>
            <person name="Carver A."/>
            <person name="Mondo S."/>
            <person name="Pangilinan J."/>
            <person name="Lipzen A."/>
            <person name="He G."/>
            <person name="Amirebrahimi M."/>
            <person name="Grigoriev I.V."/>
            <person name="Miller A.N."/>
        </authorList>
    </citation>
    <scope>NUCLEOTIDE SEQUENCE [LARGE SCALE GENOMIC DNA]</scope>
    <source>
        <strain evidence="1 2">B22-T-1</strain>
    </source>
</reference>
<evidence type="ECO:0000313" key="2">
    <source>
        <dbReference type="Proteomes" id="UP000241462"/>
    </source>
</evidence>
<sequence length="157" mass="18027">MMMMMMMMTGDRGARPTQRLIVSEAAVDTQAAERQGREHPMARCQGAKSICNDTSYSSLKCLRHLVIYQTCKETARMRLPGGGGREHHPEGDEQWQYTWILQHIGNTVYQSVHTKRGQSYSVYELDARLGRAQVHQSGRREWLLWDDTARVEQGGMR</sequence>
<dbReference type="AlphaFoldDB" id="A0A2T3ANH2"/>
<accession>A0A2T3ANH2</accession>
<dbReference type="EMBL" id="KZ678372">
    <property type="protein sequence ID" value="PSS05133.1"/>
    <property type="molecule type" value="Genomic_DNA"/>
</dbReference>
<dbReference type="InParanoid" id="A0A2T3ANH2"/>
<evidence type="ECO:0000313" key="1">
    <source>
        <dbReference type="EMBL" id="PSS05133.1"/>
    </source>
</evidence>
<dbReference type="Proteomes" id="UP000241462">
    <property type="component" value="Unassembled WGS sequence"/>
</dbReference>
<keyword evidence="2" id="KW-1185">Reference proteome</keyword>
<gene>
    <name evidence="1" type="ORF">BD289DRAFT_359</name>
</gene>
<organism evidence="1 2">
    <name type="scientific">Coniella lustricola</name>
    <dbReference type="NCBI Taxonomy" id="2025994"/>
    <lineage>
        <taxon>Eukaryota</taxon>
        <taxon>Fungi</taxon>
        <taxon>Dikarya</taxon>
        <taxon>Ascomycota</taxon>
        <taxon>Pezizomycotina</taxon>
        <taxon>Sordariomycetes</taxon>
        <taxon>Sordariomycetidae</taxon>
        <taxon>Diaporthales</taxon>
        <taxon>Schizoparmaceae</taxon>
        <taxon>Coniella</taxon>
    </lineage>
</organism>
<name>A0A2T3ANH2_9PEZI</name>
<protein>
    <submittedName>
        <fullName evidence="1">Uncharacterized protein</fullName>
    </submittedName>
</protein>
<proteinExistence type="predicted"/>